<dbReference type="eggNOG" id="COG0738">
    <property type="taxonomic scope" value="Bacteria"/>
</dbReference>
<evidence type="ECO:0000256" key="5">
    <source>
        <dbReference type="SAM" id="MobiDB-lite"/>
    </source>
</evidence>
<evidence type="ECO:0000313" key="9">
    <source>
        <dbReference type="Proteomes" id="UP000002213"/>
    </source>
</evidence>
<dbReference type="Pfam" id="PF07690">
    <property type="entry name" value="MFS_1"/>
    <property type="match status" value="1"/>
</dbReference>
<dbReference type="InterPro" id="IPR020846">
    <property type="entry name" value="MFS_dom"/>
</dbReference>
<dbReference type="GO" id="GO:0005886">
    <property type="term" value="C:plasma membrane"/>
    <property type="evidence" value="ECO:0007669"/>
    <property type="project" value="UniProtKB-SubCell"/>
</dbReference>
<evidence type="ECO:0000313" key="8">
    <source>
        <dbReference type="EMBL" id="ACU35947.1"/>
    </source>
</evidence>
<dbReference type="KEGG" id="ami:Amir_1999"/>
<feature type="transmembrane region" description="Helical" evidence="6">
    <location>
        <begin position="250"/>
        <end position="270"/>
    </location>
</feature>
<feature type="compositionally biased region" description="Gly residues" evidence="5">
    <location>
        <begin position="407"/>
        <end position="424"/>
    </location>
</feature>
<feature type="transmembrane region" description="Helical" evidence="6">
    <location>
        <begin position="370"/>
        <end position="394"/>
    </location>
</feature>
<feature type="region of interest" description="Disordered" evidence="5">
    <location>
        <begin position="188"/>
        <end position="209"/>
    </location>
</feature>
<evidence type="ECO:0000256" key="4">
    <source>
        <dbReference type="ARBA" id="ARBA00023136"/>
    </source>
</evidence>
<evidence type="ECO:0000256" key="6">
    <source>
        <dbReference type="SAM" id="Phobius"/>
    </source>
</evidence>
<keyword evidence="3 6" id="KW-1133">Transmembrane helix</keyword>
<keyword evidence="2 6" id="KW-0812">Transmembrane</keyword>
<reference evidence="8 9" key="1">
    <citation type="journal article" date="2009" name="Stand. Genomic Sci.">
        <title>Complete genome sequence of Actinosynnema mirum type strain (101).</title>
        <authorList>
            <person name="Land M."/>
            <person name="Lapidus A."/>
            <person name="Mayilraj S."/>
            <person name="Chen F."/>
            <person name="Copeland A."/>
            <person name="Del Rio T.G."/>
            <person name="Nolan M."/>
            <person name="Lucas S."/>
            <person name="Tice H."/>
            <person name="Cheng J.F."/>
            <person name="Chertkov O."/>
            <person name="Bruce D."/>
            <person name="Goodwin L."/>
            <person name="Pitluck S."/>
            <person name="Rohde M."/>
            <person name="Goker M."/>
            <person name="Pati A."/>
            <person name="Ivanova N."/>
            <person name="Mavromatis K."/>
            <person name="Chen A."/>
            <person name="Palaniappan K."/>
            <person name="Hauser L."/>
            <person name="Chang Y.J."/>
            <person name="Jeffries C.C."/>
            <person name="Brettin T."/>
            <person name="Detter J.C."/>
            <person name="Han C."/>
            <person name="Chain P."/>
            <person name="Tindall B.J."/>
            <person name="Bristow J."/>
            <person name="Eisen J.A."/>
            <person name="Markowitz V."/>
            <person name="Hugenholtz P."/>
            <person name="Kyrpides N.C."/>
            <person name="Klenk H.P."/>
        </authorList>
    </citation>
    <scope>NUCLEOTIDE SEQUENCE [LARGE SCALE GENOMIC DNA]</scope>
    <source>
        <strain evidence="9">ATCC 29888 / DSM 43827 / JCM 3225 / NBRC 14064 / NCIMB 13271 / NRRL B-12336 / IMRU 3971 / 101</strain>
    </source>
</reference>
<keyword evidence="9" id="KW-1185">Reference proteome</keyword>
<feature type="transmembrane region" description="Helical" evidence="6">
    <location>
        <begin position="98"/>
        <end position="117"/>
    </location>
</feature>
<feature type="transmembrane region" description="Helical" evidence="6">
    <location>
        <begin position="162"/>
        <end position="180"/>
    </location>
</feature>
<dbReference type="STRING" id="446462.Amir_1999"/>
<dbReference type="GO" id="GO:0022857">
    <property type="term" value="F:transmembrane transporter activity"/>
    <property type="evidence" value="ECO:0007669"/>
    <property type="project" value="InterPro"/>
</dbReference>
<feature type="transmembrane region" description="Helical" evidence="6">
    <location>
        <begin position="282"/>
        <end position="304"/>
    </location>
</feature>
<dbReference type="AlphaFoldDB" id="C6WFL2"/>
<organism evidence="8 9">
    <name type="scientific">Actinosynnema mirum (strain ATCC 29888 / DSM 43827 / JCM 3225 / NBRC 14064 / NCIMB 13271 / NRRL B-12336 / IMRU 3971 / 101)</name>
    <dbReference type="NCBI Taxonomy" id="446462"/>
    <lineage>
        <taxon>Bacteria</taxon>
        <taxon>Bacillati</taxon>
        <taxon>Actinomycetota</taxon>
        <taxon>Actinomycetes</taxon>
        <taxon>Pseudonocardiales</taxon>
        <taxon>Pseudonocardiaceae</taxon>
        <taxon>Actinosynnema</taxon>
    </lineage>
</organism>
<feature type="compositionally biased region" description="Gly residues" evidence="5">
    <location>
        <begin position="188"/>
        <end position="206"/>
    </location>
</feature>
<dbReference type="InterPro" id="IPR036259">
    <property type="entry name" value="MFS_trans_sf"/>
</dbReference>
<feature type="transmembrane region" description="Helical" evidence="6">
    <location>
        <begin position="74"/>
        <end position="92"/>
    </location>
</feature>
<evidence type="ECO:0000256" key="3">
    <source>
        <dbReference type="ARBA" id="ARBA00022989"/>
    </source>
</evidence>
<dbReference type="Proteomes" id="UP000002213">
    <property type="component" value="Chromosome"/>
</dbReference>
<sequence length="424" mass="40901">MPVTAQRRSSSLGLIAAAASWGLFWGGWAALLPDLKTAVGVDDAEFGLVLFGIPMGALAGMVLTAPLARALKQWTLPVVLVAFAVACVLPGLASGALAFGAALAAVGATSGAIEVALNSTVAAQEARDGTRLFNRVHAATPLAMVLAAPAVGFARSQGVSPLPVLVVVSVLVLVSAGLAVDRGGWSGGGAGASGSGSGSGSSGSGSGSERRLPAPGLLAFGLLAAVVLFLENAVEQWGALHLEQGMGTGPLLGSAAPACYMAGLAVGRMVAQWRGDRVSGRVLVMGGGVLAAIGIGVASLAAALELSPLLALAGFALAGVGMAPAVPTLMGLAGSSVDDERRPGAIATVTTVSYLGFLGSPPLVGLLAGGIGLTAALGVLACGGLVVAAASVVVREPGGGRSDRVGGDGVGGEVGGGGSADAAR</sequence>
<feature type="transmembrane region" description="Helical" evidence="6">
    <location>
        <begin position="310"/>
        <end position="333"/>
    </location>
</feature>
<comment type="subcellular location">
    <subcellularLocation>
        <location evidence="1">Cell membrane</location>
        <topology evidence="1">Multi-pass membrane protein</topology>
    </subcellularLocation>
</comment>
<dbReference type="SUPFAM" id="SSF103473">
    <property type="entry name" value="MFS general substrate transporter"/>
    <property type="match status" value="1"/>
</dbReference>
<keyword evidence="4 6" id="KW-0472">Membrane</keyword>
<protein>
    <submittedName>
        <fullName evidence="8">Major facilitator superfamily MFS_1</fullName>
    </submittedName>
</protein>
<evidence type="ECO:0000256" key="2">
    <source>
        <dbReference type="ARBA" id="ARBA00022692"/>
    </source>
</evidence>
<feature type="domain" description="Major facilitator superfamily (MFS) profile" evidence="7">
    <location>
        <begin position="217"/>
        <end position="424"/>
    </location>
</feature>
<dbReference type="PROSITE" id="PS50850">
    <property type="entry name" value="MFS"/>
    <property type="match status" value="1"/>
</dbReference>
<gene>
    <name evidence="8" type="ordered locus">Amir_1999</name>
</gene>
<dbReference type="PANTHER" id="PTHR23514">
    <property type="entry name" value="BYPASS OF STOP CODON PROTEIN 6"/>
    <property type="match status" value="1"/>
</dbReference>
<accession>C6WFL2</accession>
<dbReference type="HOGENOM" id="CLU_035309_1_1_11"/>
<name>C6WFL2_ACTMD</name>
<proteinExistence type="predicted"/>
<evidence type="ECO:0000256" key="1">
    <source>
        <dbReference type="ARBA" id="ARBA00004651"/>
    </source>
</evidence>
<feature type="region of interest" description="Disordered" evidence="5">
    <location>
        <begin position="399"/>
        <end position="424"/>
    </location>
</feature>
<dbReference type="EMBL" id="CP001630">
    <property type="protein sequence ID" value="ACU35947.1"/>
    <property type="molecule type" value="Genomic_DNA"/>
</dbReference>
<feature type="transmembrane region" description="Helical" evidence="6">
    <location>
        <begin position="345"/>
        <end position="364"/>
    </location>
</feature>
<feature type="transmembrane region" description="Helical" evidence="6">
    <location>
        <begin position="46"/>
        <end position="67"/>
    </location>
</feature>
<feature type="transmembrane region" description="Helical" evidence="6">
    <location>
        <begin position="138"/>
        <end position="156"/>
    </location>
</feature>
<dbReference type="PANTHER" id="PTHR23514:SF13">
    <property type="entry name" value="INNER MEMBRANE PROTEIN YBJJ"/>
    <property type="match status" value="1"/>
</dbReference>
<dbReference type="Gene3D" id="1.20.1250.20">
    <property type="entry name" value="MFS general substrate transporter like domains"/>
    <property type="match status" value="2"/>
</dbReference>
<feature type="transmembrane region" description="Helical" evidence="6">
    <location>
        <begin position="212"/>
        <end position="230"/>
    </location>
</feature>
<dbReference type="InterPro" id="IPR051788">
    <property type="entry name" value="MFS_Transporter"/>
</dbReference>
<evidence type="ECO:0000259" key="7">
    <source>
        <dbReference type="PROSITE" id="PS50850"/>
    </source>
</evidence>
<dbReference type="InterPro" id="IPR011701">
    <property type="entry name" value="MFS"/>
</dbReference>
<feature type="transmembrane region" description="Helical" evidence="6">
    <location>
        <begin position="12"/>
        <end position="31"/>
    </location>
</feature>